<accession>A0A841U5A3</accession>
<dbReference type="Gene3D" id="3.40.190.10">
    <property type="entry name" value="Periplasmic binding protein-like II"/>
    <property type="match status" value="2"/>
</dbReference>
<dbReference type="InterPro" id="IPR001638">
    <property type="entry name" value="Solute-binding_3/MltF_N"/>
</dbReference>
<organism evidence="4 5">
    <name type="scientific">Cohnella xylanilytica</name>
    <dbReference type="NCBI Taxonomy" id="557555"/>
    <lineage>
        <taxon>Bacteria</taxon>
        <taxon>Bacillati</taxon>
        <taxon>Bacillota</taxon>
        <taxon>Bacilli</taxon>
        <taxon>Bacillales</taxon>
        <taxon>Paenibacillaceae</taxon>
        <taxon>Cohnella</taxon>
    </lineage>
</organism>
<name>A0A841U5A3_9BACL</name>
<dbReference type="Proteomes" id="UP000553776">
    <property type="component" value="Unassembled WGS sequence"/>
</dbReference>
<evidence type="ECO:0000313" key="5">
    <source>
        <dbReference type="Proteomes" id="UP000553776"/>
    </source>
</evidence>
<evidence type="ECO:0000256" key="1">
    <source>
        <dbReference type="ARBA" id="ARBA00022729"/>
    </source>
</evidence>
<feature type="chain" id="PRO_5033054674" evidence="2">
    <location>
        <begin position="22"/>
        <end position="264"/>
    </location>
</feature>
<dbReference type="EMBL" id="JACJVR010000144">
    <property type="protein sequence ID" value="MBB6695857.1"/>
    <property type="molecule type" value="Genomic_DNA"/>
</dbReference>
<dbReference type="PROSITE" id="PS51257">
    <property type="entry name" value="PROKAR_LIPOPROTEIN"/>
    <property type="match status" value="1"/>
</dbReference>
<sequence length="264" mass="29095">MKKTGKVLILAGMLAGMLAMAACGRDDGGSSDSLEKLKKKGEIVVATTGTYPPYSFHDADGLTGFDIDISNEVAKRLGIRAQFAEVEFAGMFSGLDGGRFDTIPQLSVTEERKKKYDFSDPYQFSNLTLIVLEENQDIKSFEDLKGKKTNGTAESVQGALALKYGATLVPENGDSVELLKTKRVDALIYNNLYFLDLQKNRPDLKIKVADRSDEIETAAFLFPKGQDETVHAFNEALRDMHEDGTYAKISVKWFGKDISEGVRP</sequence>
<dbReference type="AlphaFoldDB" id="A0A841U5A3"/>
<keyword evidence="1 2" id="KW-0732">Signal</keyword>
<reference evidence="4 5" key="1">
    <citation type="submission" date="2020-08" db="EMBL/GenBank/DDBJ databases">
        <title>Cohnella phylogeny.</title>
        <authorList>
            <person name="Dunlap C."/>
        </authorList>
    </citation>
    <scope>NUCLEOTIDE SEQUENCE [LARGE SCALE GENOMIC DNA]</scope>
    <source>
        <strain evidence="4 5">DSM 25239</strain>
    </source>
</reference>
<comment type="caution">
    <text evidence="4">The sequence shown here is derived from an EMBL/GenBank/DDBJ whole genome shotgun (WGS) entry which is preliminary data.</text>
</comment>
<keyword evidence="5" id="KW-1185">Reference proteome</keyword>
<protein>
    <submittedName>
        <fullName evidence="4">Transporter substrate-binding domain-containing protein</fullName>
    </submittedName>
</protein>
<dbReference type="SUPFAM" id="SSF53850">
    <property type="entry name" value="Periplasmic binding protein-like II"/>
    <property type="match status" value="1"/>
</dbReference>
<dbReference type="PANTHER" id="PTHR35936:SF34">
    <property type="entry name" value="ABC TRANSPORTER EXTRACELLULAR-BINDING PROTEIN YCKB-RELATED"/>
    <property type="match status" value="1"/>
</dbReference>
<dbReference type="PANTHER" id="PTHR35936">
    <property type="entry name" value="MEMBRANE-BOUND LYTIC MUREIN TRANSGLYCOSYLASE F"/>
    <property type="match status" value="1"/>
</dbReference>
<evidence type="ECO:0000313" key="4">
    <source>
        <dbReference type="EMBL" id="MBB6695857.1"/>
    </source>
</evidence>
<dbReference type="Pfam" id="PF00497">
    <property type="entry name" value="SBP_bac_3"/>
    <property type="match status" value="1"/>
</dbReference>
<feature type="domain" description="Solute-binding protein family 3/N-terminal" evidence="3">
    <location>
        <begin position="42"/>
        <end position="257"/>
    </location>
</feature>
<evidence type="ECO:0000259" key="3">
    <source>
        <dbReference type="SMART" id="SM00062"/>
    </source>
</evidence>
<proteinExistence type="predicted"/>
<dbReference type="RefSeq" id="WP_185139805.1">
    <property type="nucleotide sequence ID" value="NZ_BORM01000020.1"/>
</dbReference>
<gene>
    <name evidence="4" type="ORF">H7B90_31135</name>
</gene>
<evidence type="ECO:0000256" key="2">
    <source>
        <dbReference type="SAM" id="SignalP"/>
    </source>
</evidence>
<dbReference type="SMART" id="SM00062">
    <property type="entry name" value="PBPb"/>
    <property type="match status" value="1"/>
</dbReference>
<feature type="signal peptide" evidence="2">
    <location>
        <begin position="1"/>
        <end position="21"/>
    </location>
</feature>